<dbReference type="KEGG" id="lpk:LACPI_0026"/>
<feature type="binding site" evidence="10">
    <location>
        <position position="121"/>
    </location>
    <ligand>
        <name>L-histidine</name>
        <dbReference type="ChEBI" id="CHEBI:57595"/>
    </ligand>
</feature>
<dbReference type="RefSeq" id="WP_047914537.1">
    <property type="nucleotide sequence ID" value="NZ_LN774769.1"/>
</dbReference>
<dbReference type="STRING" id="1364.LP2241_60052"/>
<dbReference type="EMBL" id="LN774769">
    <property type="protein sequence ID" value="CEN27226.1"/>
    <property type="molecule type" value="Genomic_DNA"/>
</dbReference>
<evidence type="ECO:0000256" key="10">
    <source>
        <dbReference type="PIRSR" id="PIRSR001549-1"/>
    </source>
</evidence>
<comment type="pathway">
    <text evidence="2 9">Amino-acid biosynthesis; L-histidine biosynthesis; L-histidine from 5-phospho-alpha-D-ribose 1-diphosphate: step 1/9.</text>
</comment>
<feature type="binding site" evidence="10">
    <location>
        <begin position="257"/>
        <end position="258"/>
    </location>
    <ligand>
        <name>L-histidine</name>
        <dbReference type="ChEBI" id="CHEBI:57595"/>
    </ligand>
</feature>
<comment type="subcellular location">
    <subcellularLocation>
        <location evidence="1 9">Cytoplasm</location>
    </subcellularLocation>
</comment>
<evidence type="ECO:0000256" key="3">
    <source>
        <dbReference type="ARBA" id="ARBA00005539"/>
    </source>
</evidence>
<keyword evidence="12" id="KW-0328">Glycosyltransferase</keyword>
<proteinExistence type="inferred from homology"/>
<feature type="binding site" evidence="10">
    <location>
        <position position="117"/>
    </location>
    <ligand>
        <name>L-histidine</name>
        <dbReference type="ChEBI" id="CHEBI:57595"/>
    </ligand>
</feature>
<dbReference type="GO" id="GO:0005737">
    <property type="term" value="C:cytoplasm"/>
    <property type="evidence" value="ECO:0007669"/>
    <property type="project" value="UniProtKB-SubCell"/>
</dbReference>
<name>A0A0D6DU44_9LACT</name>
<keyword evidence="7 9" id="KW-0368">Histidine biosynthesis</keyword>
<dbReference type="GO" id="GO:0004821">
    <property type="term" value="F:histidine-tRNA ligase activity"/>
    <property type="evidence" value="ECO:0007669"/>
    <property type="project" value="TreeGrafter"/>
</dbReference>
<dbReference type="GO" id="GO:0000105">
    <property type="term" value="P:L-histidine biosynthetic process"/>
    <property type="evidence" value="ECO:0007669"/>
    <property type="project" value="UniProtKB-UniRule"/>
</dbReference>
<evidence type="ECO:0000313" key="12">
    <source>
        <dbReference type="EMBL" id="CEN27226.1"/>
    </source>
</evidence>
<sequence>MKNKQLAPGMHDKLFKRAHSIYQIETKVANFLMASRINRIDTPMVEYAGVFEDEFDNHNYHLFDKHGDLLVVRPDVTQSIARVVATTKVSLPVKFSYSGKVFRNHDELKGLQNERTQAGIEFIGFDPDRAITEALDLAQASLKLAGVDTYRLELSHAGILQPIFDQFNEAQVALLSKKISNKSITGLTEFVRQYPSEFDAFLVNLPHLFGQAETVLADAKKLVTNSDILAAFAEIENLSHNFEQVTVDFGMLAKRSYYTGLMFRVFSDKVPYAFLSGGRYDKLFERFEAGAVSAVGWALDVDAIYEEIRETLVFDGGSL</sequence>
<dbReference type="GO" id="GO:0016757">
    <property type="term" value="F:glycosyltransferase activity"/>
    <property type="evidence" value="ECO:0007669"/>
    <property type="project" value="UniProtKB-KW"/>
</dbReference>
<evidence type="ECO:0000256" key="8">
    <source>
        <dbReference type="ARBA" id="ARBA00025246"/>
    </source>
</evidence>
<evidence type="ECO:0000256" key="1">
    <source>
        <dbReference type="ARBA" id="ARBA00004496"/>
    </source>
</evidence>
<evidence type="ECO:0000256" key="6">
    <source>
        <dbReference type="ARBA" id="ARBA00022605"/>
    </source>
</evidence>
<protein>
    <recommendedName>
        <fullName evidence="4 9">ATP phosphoribosyltransferase regulatory subunit</fullName>
    </recommendedName>
</protein>
<dbReference type="PANTHER" id="PTHR43707:SF6">
    <property type="entry name" value="ATP PHOSPHORIBOSYLTRANSFERASE REGULATORY SUBUNIT"/>
    <property type="match status" value="1"/>
</dbReference>
<dbReference type="InterPro" id="IPR041715">
    <property type="entry name" value="HisRS-like_core"/>
</dbReference>
<organism evidence="12 13">
    <name type="scientific">Pseudolactococcus piscium MKFS47</name>
    <dbReference type="NCBI Taxonomy" id="297352"/>
    <lineage>
        <taxon>Bacteria</taxon>
        <taxon>Bacillati</taxon>
        <taxon>Bacillota</taxon>
        <taxon>Bacilli</taxon>
        <taxon>Lactobacillales</taxon>
        <taxon>Streptococcaceae</taxon>
        <taxon>Pseudolactococcus</taxon>
    </lineage>
</organism>
<keyword evidence="6 9" id="KW-0028">Amino-acid biosynthesis</keyword>
<evidence type="ECO:0000256" key="4">
    <source>
        <dbReference type="ARBA" id="ARBA00020397"/>
    </source>
</evidence>
<accession>A0A0D6DU44</accession>
<feature type="binding site" evidence="10">
    <location>
        <position position="103"/>
    </location>
    <ligand>
        <name>L-histidine</name>
        <dbReference type="ChEBI" id="CHEBI:57595"/>
    </ligand>
</feature>
<evidence type="ECO:0000256" key="7">
    <source>
        <dbReference type="ARBA" id="ARBA00023102"/>
    </source>
</evidence>
<comment type="similarity">
    <text evidence="3 9">Belongs to the class-II aminoacyl-tRNA synthetase family. HisZ subfamily.</text>
</comment>
<feature type="binding site" evidence="10">
    <location>
        <begin position="75"/>
        <end position="77"/>
    </location>
    <ligand>
        <name>L-histidine</name>
        <dbReference type="ChEBI" id="CHEBI:57595"/>
    </ligand>
</feature>
<comment type="subunit">
    <text evidence="9">Heteromultimer composed of HisG and HisZ subunits.</text>
</comment>
<evidence type="ECO:0000256" key="2">
    <source>
        <dbReference type="ARBA" id="ARBA00004667"/>
    </source>
</evidence>
<comment type="miscellaneous">
    <text evidence="9">This function is generally fulfilled by the C-terminal part of HisG, which is missing in some bacteria such as this one.</text>
</comment>
<dbReference type="GO" id="GO:0006427">
    <property type="term" value="P:histidyl-tRNA aminoacylation"/>
    <property type="evidence" value="ECO:0007669"/>
    <property type="project" value="TreeGrafter"/>
</dbReference>
<feature type="domain" description="Class II Histidinyl-tRNA synthetase (HisRS)-like catalytic core" evidence="11">
    <location>
        <begin position="9"/>
        <end position="304"/>
    </location>
</feature>
<evidence type="ECO:0000256" key="5">
    <source>
        <dbReference type="ARBA" id="ARBA00022490"/>
    </source>
</evidence>
<dbReference type="PANTHER" id="PTHR43707">
    <property type="entry name" value="HISTIDYL-TRNA SYNTHETASE"/>
    <property type="match status" value="1"/>
</dbReference>
<dbReference type="InterPro" id="IPR045864">
    <property type="entry name" value="aa-tRNA-synth_II/BPL/LPL"/>
</dbReference>
<reference evidence="13" key="1">
    <citation type="submission" date="2015-01" db="EMBL/GenBank/DDBJ databases">
        <authorList>
            <person name="Andreevskaya M."/>
        </authorList>
    </citation>
    <scope>NUCLEOTIDE SEQUENCE [LARGE SCALE GENOMIC DNA]</scope>
    <source>
        <strain evidence="13">MKFS47</strain>
    </source>
</reference>
<dbReference type="HAMAP" id="MF_00125">
    <property type="entry name" value="HisZ"/>
    <property type="match status" value="1"/>
</dbReference>
<evidence type="ECO:0000313" key="13">
    <source>
        <dbReference type="Proteomes" id="UP000033166"/>
    </source>
</evidence>
<gene>
    <name evidence="9 12" type="primary">hisZ</name>
    <name evidence="12" type="ORF">LACPI_0026</name>
</gene>
<dbReference type="UniPathway" id="UPA00031">
    <property type="reaction ID" value="UER00006"/>
</dbReference>
<dbReference type="HOGENOM" id="CLU_025113_0_0_9"/>
<keyword evidence="5 9" id="KW-0963">Cytoplasm</keyword>
<dbReference type="PIRSF" id="PIRSF001549">
    <property type="entry name" value="His-tRNA_synth"/>
    <property type="match status" value="1"/>
</dbReference>
<evidence type="ECO:0000259" key="11">
    <source>
        <dbReference type="Pfam" id="PF13393"/>
    </source>
</evidence>
<comment type="function">
    <text evidence="8 9">Required for the first step of histidine biosynthesis. May allow the feedback regulation of ATP phosphoribosyltransferase activity by histidine.</text>
</comment>
<dbReference type="InterPro" id="IPR004517">
    <property type="entry name" value="HisZ"/>
</dbReference>
<dbReference type="Gene3D" id="3.30.930.10">
    <property type="entry name" value="Bira Bifunctional Protein, Domain 2"/>
    <property type="match status" value="1"/>
</dbReference>
<dbReference type="Pfam" id="PF13393">
    <property type="entry name" value="tRNA-synt_His"/>
    <property type="match status" value="1"/>
</dbReference>
<keyword evidence="12" id="KW-0808">Transferase</keyword>
<dbReference type="CDD" id="cd00773">
    <property type="entry name" value="HisRS-like_core"/>
    <property type="match status" value="1"/>
</dbReference>
<evidence type="ECO:0000256" key="9">
    <source>
        <dbReference type="HAMAP-Rule" id="MF_00125"/>
    </source>
</evidence>
<dbReference type="SUPFAM" id="SSF55681">
    <property type="entry name" value="Class II aaRS and biotin synthetases"/>
    <property type="match status" value="1"/>
</dbReference>
<dbReference type="GO" id="GO:0140096">
    <property type="term" value="F:catalytic activity, acting on a protein"/>
    <property type="evidence" value="ECO:0007669"/>
    <property type="project" value="UniProtKB-ARBA"/>
</dbReference>
<dbReference type="AlphaFoldDB" id="A0A0D6DU44"/>
<dbReference type="InterPro" id="IPR004516">
    <property type="entry name" value="HisRS/HisZ"/>
</dbReference>
<dbReference type="Proteomes" id="UP000033166">
    <property type="component" value="Chromosome I"/>
</dbReference>